<feature type="transmembrane region" description="Helical" evidence="7">
    <location>
        <begin position="307"/>
        <end position="327"/>
    </location>
</feature>
<dbReference type="Proteomes" id="UP000027361">
    <property type="component" value="Unassembled WGS sequence"/>
</dbReference>
<evidence type="ECO:0000313" key="9">
    <source>
        <dbReference type="EMBL" id="KDN49604.1"/>
    </source>
</evidence>
<dbReference type="RefSeq" id="XP_013244390.1">
    <property type="nucleotide sequence ID" value="XM_013388936.1"/>
</dbReference>
<dbReference type="GO" id="GO:0016020">
    <property type="term" value="C:membrane"/>
    <property type="evidence" value="ECO:0007669"/>
    <property type="project" value="UniProtKB-SubCell"/>
</dbReference>
<dbReference type="AlphaFoldDB" id="A0A066WET7"/>
<feature type="transmembrane region" description="Helical" evidence="7">
    <location>
        <begin position="425"/>
        <end position="447"/>
    </location>
</feature>
<feature type="transmembrane region" description="Helical" evidence="7">
    <location>
        <begin position="226"/>
        <end position="247"/>
    </location>
</feature>
<reference evidence="9 10" key="1">
    <citation type="submission" date="2014-05" db="EMBL/GenBank/DDBJ databases">
        <title>Draft genome sequence of a rare smut relative, Tilletiaria anomala UBC 951.</title>
        <authorList>
            <consortium name="DOE Joint Genome Institute"/>
            <person name="Toome M."/>
            <person name="Kuo A."/>
            <person name="Henrissat B."/>
            <person name="Lipzen A."/>
            <person name="Tritt A."/>
            <person name="Yoshinaga Y."/>
            <person name="Zane M."/>
            <person name="Barry K."/>
            <person name="Grigoriev I.V."/>
            <person name="Spatafora J.W."/>
            <person name="Aimea M.C."/>
        </authorList>
    </citation>
    <scope>NUCLEOTIDE SEQUENCE [LARGE SCALE GENOMIC DNA]</scope>
    <source>
        <strain evidence="9 10">UBC 951</strain>
    </source>
</reference>
<evidence type="ECO:0000259" key="8">
    <source>
        <dbReference type="Pfam" id="PF01490"/>
    </source>
</evidence>
<evidence type="ECO:0000256" key="2">
    <source>
        <dbReference type="ARBA" id="ARBA00008066"/>
    </source>
</evidence>
<evidence type="ECO:0000256" key="5">
    <source>
        <dbReference type="ARBA" id="ARBA00023136"/>
    </source>
</evidence>
<dbReference type="OrthoDB" id="40134at2759"/>
<feature type="transmembrane region" description="Helical" evidence="7">
    <location>
        <begin position="581"/>
        <end position="602"/>
    </location>
</feature>
<organism evidence="9 10">
    <name type="scientific">Tilletiaria anomala (strain ATCC 24038 / CBS 436.72 / UBC 951)</name>
    <dbReference type="NCBI Taxonomy" id="1037660"/>
    <lineage>
        <taxon>Eukaryota</taxon>
        <taxon>Fungi</taxon>
        <taxon>Dikarya</taxon>
        <taxon>Basidiomycota</taxon>
        <taxon>Ustilaginomycotina</taxon>
        <taxon>Exobasidiomycetes</taxon>
        <taxon>Georgefischeriales</taxon>
        <taxon>Tilletiariaceae</taxon>
        <taxon>Tilletiaria</taxon>
    </lineage>
</organism>
<gene>
    <name evidence="9" type="ORF">K437DRAFT_77274</name>
</gene>
<protein>
    <recommendedName>
        <fullName evidence="8">Amino acid transporter transmembrane domain-containing protein</fullName>
    </recommendedName>
</protein>
<dbReference type="PANTHER" id="PTHR22950">
    <property type="entry name" value="AMINO ACID TRANSPORTER"/>
    <property type="match status" value="1"/>
</dbReference>
<accession>A0A066WET7</accession>
<sequence length="623" mass="66662">MHPAPHQLSSIFSPRIHSPLPGAEMMDKRSNSGAGSSTNGSTTGVSDNASALLSKDWQAREEAVVRAQRSSASLGSFVRNALAARAPPGLLSPSDATLGGDTVASGRFSDKQKGSGTENDKTSGLGLGLGIIDPNAQISTATLQQEAPLRFGSKLTFEQRKTLFEKELFASAAATATDPEKEGGSPLSSRSFGKQQEIEKMGYLKAFFNLAAFCIAVVVLSAPNVMATIGIIPTVLIALLFSVLAFWAGMQYYHFRIAYPGISNLEDAGYLLFGRVGREFFGCSQVAFSIFLQGSHCILGSQALYALGWHGCSLALGAVWAIISFIFNFPRDYSKLGGLAVAAISSILIAIVYTIIIAGISGPQLPAGEAVAKNIQLFGTSRAEPLTTTAALLQVANIFLSFGANTAYFPIMCEMKNVRHFPRTLAMLIALNVIVYLGVGLGVYLEIGQYVVAPAFDSLPPVHAKAVYGIALVTIVIAGCESGQIAAKQIFVRIFRDRPYHMQTNTFAGWATWIGINACTWFLAWLVSSLIPVFPQFLGLESSLLWVLFSIFASVFWFHLNKGRWFVGTAKHKLNALVASASLGVMFFVMAAGIYASIASIVDSYNDPNASPPKIFSCAHRTA</sequence>
<evidence type="ECO:0000256" key="3">
    <source>
        <dbReference type="ARBA" id="ARBA00022692"/>
    </source>
</evidence>
<proteinExistence type="inferred from homology"/>
<name>A0A066WET7_TILAU</name>
<evidence type="ECO:0000256" key="4">
    <source>
        <dbReference type="ARBA" id="ARBA00022989"/>
    </source>
</evidence>
<feature type="compositionally biased region" description="Low complexity" evidence="6">
    <location>
        <begin position="31"/>
        <end position="48"/>
    </location>
</feature>
<feature type="compositionally biased region" description="Basic and acidic residues" evidence="6">
    <location>
        <begin position="108"/>
        <end position="121"/>
    </location>
</feature>
<feature type="domain" description="Amino acid transporter transmembrane" evidence="8">
    <location>
        <begin position="202"/>
        <end position="593"/>
    </location>
</feature>
<dbReference type="PANTHER" id="PTHR22950:SF479">
    <property type="entry name" value="AMINO ACID TRANSPORTER (EUROFUNG)-RELATED"/>
    <property type="match status" value="1"/>
</dbReference>
<keyword evidence="3 7" id="KW-0812">Transmembrane</keyword>
<dbReference type="EMBL" id="JMSN01000021">
    <property type="protein sequence ID" value="KDN49604.1"/>
    <property type="molecule type" value="Genomic_DNA"/>
</dbReference>
<feature type="transmembrane region" description="Helical" evidence="7">
    <location>
        <begin position="202"/>
        <end position="220"/>
    </location>
</feature>
<feature type="transmembrane region" description="Helical" evidence="7">
    <location>
        <begin position="339"/>
        <end position="360"/>
    </location>
</feature>
<dbReference type="Pfam" id="PF01490">
    <property type="entry name" value="Aa_trans"/>
    <property type="match status" value="1"/>
</dbReference>
<evidence type="ECO:0000256" key="1">
    <source>
        <dbReference type="ARBA" id="ARBA00004141"/>
    </source>
</evidence>
<dbReference type="InterPro" id="IPR013057">
    <property type="entry name" value="AA_transpt_TM"/>
</dbReference>
<keyword evidence="4 7" id="KW-1133">Transmembrane helix</keyword>
<evidence type="ECO:0000256" key="7">
    <source>
        <dbReference type="SAM" id="Phobius"/>
    </source>
</evidence>
<dbReference type="OMA" id="WIGINAC"/>
<keyword evidence="5 7" id="KW-0472">Membrane</keyword>
<feature type="region of interest" description="Disordered" evidence="6">
    <location>
        <begin position="88"/>
        <end position="122"/>
    </location>
</feature>
<feature type="transmembrane region" description="Helical" evidence="7">
    <location>
        <begin position="391"/>
        <end position="413"/>
    </location>
</feature>
<dbReference type="InParanoid" id="A0A066WET7"/>
<comment type="similarity">
    <text evidence="2">Belongs to the amino acid/polyamine transporter 2 family.</text>
</comment>
<dbReference type="GeneID" id="25267800"/>
<dbReference type="GO" id="GO:0015179">
    <property type="term" value="F:L-amino acid transmembrane transporter activity"/>
    <property type="evidence" value="ECO:0007669"/>
    <property type="project" value="TreeGrafter"/>
</dbReference>
<comment type="caution">
    <text evidence="9">The sequence shown here is derived from an EMBL/GenBank/DDBJ whole genome shotgun (WGS) entry which is preliminary data.</text>
</comment>
<feature type="transmembrane region" description="Helical" evidence="7">
    <location>
        <begin position="467"/>
        <end position="487"/>
    </location>
</feature>
<evidence type="ECO:0000313" key="10">
    <source>
        <dbReference type="Proteomes" id="UP000027361"/>
    </source>
</evidence>
<dbReference type="STRING" id="1037660.A0A066WET7"/>
<feature type="transmembrane region" description="Helical" evidence="7">
    <location>
        <begin position="507"/>
        <end position="531"/>
    </location>
</feature>
<feature type="transmembrane region" description="Helical" evidence="7">
    <location>
        <begin position="543"/>
        <end position="560"/>
    </location>
</feature>
<dbReference type="HOGENOM" id="CLU_438861_0_0_1"/>
<evidence type="ECO:0000256" key="6">
    <source>
        <dbReference type="SAM" id="MobiDB-lite"/>
    </source>
</evidence>
<feature type="region of interest" description="Disordered" evidence="6">
    <location>
        <begin position="1"/>
        <end position="49"/>
    </location>
</feature>
<comment type="subcellular location">
    <subcellularLocation>
        <location evidence="1">Membrane</location>
        <topology evidence="1">Multi-pass membrane protein</topology>
    </subcellularLocation>
</comment>
<keyword evidence="10" id="KW-1185">Reference proteome</keyword>